<gene>
    <name evidence="3" type="ORF">Cop2CBH44_30830</name>
</gene>
<feature type="domain" description="Secretion system C-terminal sorting" evidence="2">
    <location>
        <begin position="400"/>
        <end position="457"/>
    </location>
</feature>
<evidence type="ECO:0000259" key="2">
    <source>
        <dbReference type="Pfam" id="PF18962"/>
    </source>
</evidence>
<dbReference type="Pfam" id="PF18962">
    <property type="entry name" value="Por_Secre_tail"/>
    <property type="match status" value="1"/>
</dbReference>
<evidence type="ECO:0000256" key="1">
    <source>
        <dbReference type="SAM" id="SignalP"/>
    </source>
</evidence>
<keyword evidence="4" id="KW-1185">Reference proteome</keyword>
<dbReference type="Gene3D" id="2.160.20.110">
    <property type="match status" value="1"/>
</dbReference>
<feature type="signal peptide" evidence="1">
    <location>
        <begin position="1"/>
        <end position="24"/>
    </location>
</feature>
<protein>
    <recommendedName>
        <fullName evidence="2">Secretion system C-terminal sorting domain-containing protein</fullName>
    </recommendedName>
</protein>
<dbReference type="Proteomes" id="UP000594042">
    <property type="component" value="Chromosome"/>
</dbReference>
<sequence>MKNVFYKSMSLAVSAMMLSMSASAQFAGGTGSESDPYIIETAEQLNEVRNYLDGNHFRLNADIDLTDYLTTNSAESGWEPIGAAPETGITGSFDGNGHVISGFYINRPQLENVGLFGCVKSSGKFGVKKLGLIVADGKEVRGLNNVGGIIGQVPYTGQTITMTECFVIGNIYAVGDGQKTGVAGPIVAMTSALGNVEVVNCYTAGKVYGFAKAGGLVGQGYRGIKIETSYSVCEVEAGTNAAESKAGGLIGECGFPNGSAIRHDVIASIALNPSVKAPNSPAANVGRLVGYEKPENPTPYMYEYAYAWADMPVNEAIVTDGLETNKNGLNQSSEEVVKEDIYFGDDYLFWDPAVWTMGNGDYQLPILNVFAEDKQPTTKVAHLPGETSGIILAAADDICVYPTVTTGKVSIANKVDGSEVSVYDLTGKLVMTSFDSELNISSLNAGIYLLSVDGQVVKIVKE</sequence>
<dbReference type="KEGG" id="copr:Cop2CBH44_30830"/>
<evidence type="ECO:0000313" key="3">
    <source>
        <dbReference type="EMBL" id="BCI64730.1"/>
    </source>
</evidence>
<feature type="chain" id="PRO_5028903380" description="Secretion system C-terminal sorting domain-containing protein" evidence="1">
    <location>
        <begin position="25"/>
        <end position="462"/>
    </location>
</feature>
<evidence type="ECO:0000313" key="4">
    <source>
        <dbReference type="Proteomes" id="UP000594042"/>
    </source>
</evidence>
<dbReference type="EMBL" id="AP023322">
    <property type="protein sequence ID" value="BCI64730.1"/>
    <property type="molecule type" value="Genomic_DNA"/>
</dbReference>
<dbReference type="NCBIfam" id="TIGR04183">
    <property type="entry name" value="Por_Secre_tail"/>
    <property type="match status" value="1"/>
</dbReference>
<dbReference type="InterPro" id="IPR026444">
    <property type="entry name" value="Secre_tail"/>
</dbReference>
<keyword evidence="1" id="KW-0732">Signal</keyword>
<organism evidence="3 4">
    <name type="scientific">Coprobacter secundus subsp. similis</name>
    <dbReference type="NCBI Taxonomy" id="2751153"/>
    <lineage>
        <taxon>Bacteria</taxon>
        <taxon>Pseudomonadati</taxon>
        <taxon>Bacteroidota</taxon>
        <taxon>Bacteroidia</taxon>
        <taxon>Bacteroidales</taxon>
        <taxon>Barnesiellaceae</taxon>
        <taxon>Coprobacter</taxon>
    </lineage>
</organism>
<dbReference type="AlphaFoldDB" id="A0A7G1HYJ1"/>
<dbReference type="RefSeq" id="WP_021930119.1">
    <property type="nucleotide sequence ID" value="NZ_AP023322.1"/>
</dbReference>
<proteinExistence type="predicted"/>
<name>A0A7G1HYJ1_9BACT</name>
<accession>A0A7G1HYJ1</accession>
<reference evidence="4" key="1">
    <citation type="submission" date="2020-07" db="EMBL/GenBank/DDBJ databases">
        <title>Complete genome sequencing of Coprobacter sp. strain 2CBH44.</title>
        <authorList>
            <person name="Sakamoto M."/>
            <person name="Murakami T."/>
            <person name="Mori H."/>
        </authorList>
    </citation>
    <scope>NUCLEOTIDE SEQUENCE [LARGE SCALE GENOMIC DNA]</scope>
    <source>
        <strain evidence="4">2CBH44</strain>
    </source>
</reference>